<dbReference type="Proteomes" id="UP000598271">
    <property type="component" value="Unassembled WGS sequence"/>
</dbReference>
<proteinExistence type="predicted"/>
<dbReference type="InterPro" id="IPR051172">
    <property type="entry name" value="Chlamydia_OmcB"/>
</dbReference>
<dbReference type="InterPro" id="IPR013783">
    <property type="entry name" value="Ig-like_fold"/>
</dbReference>
<feature type="domain" description="DUF11" evidence="2">
    <location>
        <begin position="376"/>
        <end position="482"/>
    </location>
</feature>
<evidence type="ECO:0000313" key="3">
    <source>
        <dbReference type="EMBL" id="GHB67263.1"/>
    </source>
</evidence>
<sequence>MIMKYASLYRAAIGLCFFWCTTSVHAQTLSTNTVKYKLTYNVDTEVYTVWVHPDYSTPNSNNTNGSEFSATAQVSLKVPKAFVIQDITDLKGFWEKDPRKLGDPAIEPTLASETYDSTARYYAIGKAPFQTNLGKFTVGDSVALFTFKGNGCFGPVSILAANDPFIQAAFNASSLNVRASFYSRSGQPTGGNEIPKEQFIAKKGPDVNCSAESKIGVAKYIASVVDNLDGSFNVSYGVKVVNTGDVPLANVQVYDTLSNTFSSPATYILVGGVTATPSFPVNTSFDGSGNNTGLLAGTSSLAVGDSVVLDFTVKVIPGTGNTGPFFNSAWGEGTFNDIKVLDRSNNGQQVDPDLDGNSGDNSIPTPVVLAPQGTADVALRVSVSDNLPQVNDNVTIRLVLENQGTLSATGLEVKDLLPNGVQFIGSSGDGSYVEGKWTVGSVTAGDSAVILLTIKVISMGAQYYTAEVSKMNESDVDSSPDNGVVSEDDFGRVCISAPVLLCTNQTVEISSPPGSTGIQWFRNGVLLPNETSATLKVTSAGSYTFTTSGDVCPAGGCCPILVEEVDCCPVNVCVPVVITKVKRGVR</sequence>
<evidence type="ECO:0000256" key="1">
    <source>
        <dbReference type="SAM" id="SignalP"/>
    </source>
</evidence>
<feature type="chain" id="PRO_5035182674" description="DUF11 domain-containing protein" evidence="1">
    <location>
        <begin position="27"/>
        <end position="586"/>
    </location>
</feature>
<accession>A0A8J3G9Y1</accession>
<name>A0A8J3G9Y1_9BACT</name>
<protein>
    <recommendedName>
        <fullName evidence="2">DUF11 domain-containing protein</fullName>
    </recommendedName>
</protein>
<keyword evidence="4" id="KW-1185">Reference proteome</keyword>
<organism evidence="3 4">
    <name type="scientific">Persicitalea jodogahamensis</name>
    <dbReference type="NCBI Taxonomy" id="402147"/>
    <lineage>
        <taxon>Bacteria</taxon>
        <taxon>Pseudomonadati</taxon>
        <taxon>Bacteroidota</taxon>
        <taxon>Cytophagia</taxon>
        <taxon>Cytophagales</taxon>
        <taxon>Spirosomataceae</taxon>
        <taxon>Persicitalea</taxon>
    </lineage>
</organism>
<dbReference type="AlphaFoldDB" id="A0A8J3G9Y1"/>
<evidence type="ECO:0000259" key="2">
    <source>
        <dbReference type="Pfam" id="PF01345"/>
    </source>
</evidence>
<dbReference type="Gene3D" id="2.60.40.10">
    <property type="entry name" value="Immunoglobulins"/>
    <property type="match status" value="1"/>
</dbReference>
<dbReference type="InterPro" id="IPR001434">
    <property type="entry name" value="OmcB-like_DUF11"/>
</dbReference>
<comment type="caution">
    <text evidence="3">The sequence shown here is derived from an EMBL/GenBank/DDBJ whole genome shotgun (WGS) entry which is preliminary data.</text>
</comment>
<dbReference type="Pfam" id="PF01345">
    <property type="entry name" value="DUF11"/>
    <property type="match status" value="1"/>
</dbReference>
<feature type="signal peptide" evidence="1">
    <location>
        <begin position="1"/>
        <end position="26"/>
    </location>
</feature>
<dbReference type="InterPro" id="IPR047589">
    <property type="entry name" value="DUF11_rpt"/>
</dbReference>
<evidence type="ECO:0000313" key="4">
    <source>
        <dbReference type="Proteomes" id="UP000598271"/>
    </source>
</evidence>
<gene>
    <name evidence="3" type="ORF">GCM10007390_20710</name>
</gene>
<dbReference type="PANTHER" id="PTHR34819">
    <property type="entry name" value="LARGE CYSTEINE-RICH PERIPLASMIC PROTEIN OMCB"/>
    <property type="match status" value="1"/>
</dbReference>
<reference evidence="3 4" key="1">
    <citation type="journal article" date="2014" name="Int. J. Syst. Evol. Microbiol.">
        <title>Complete genome sequence of Corynebacterium casei LMG S-19264T (=DSM 44701T), isolated from a smear-ripened cheese.</title>
        <authorList>
            <consortium name="US DOE Joint Genome Institute (JGI-PGF)"/>
            <person name="Walter F."/>
            <person name="Albersmeier A."/>
            <person name="Kalinowski J."/>
            <person name="Ruckert C."/>
        </authorList>
    </citation>
    <scope>NUCLEOTIDE SEQUENCE [LARGE SCALE GENOMIC DNA]</scope>
    <source>
        <strain evidence="3 4">KCTC 12866</strain>
    </source>
</reference>
<dbReference type="NCBIfam" id="TIGR01451">
    <property type="entry name" value="B_ant_repeat"/>
    <property type="match status" value="1"/>
</dbReference>
<keyword evidence="1" id="KW-0732">Signal</keyword>
<dbReference type="EMBL" id="BMXF01000002">
    <property type="protein sequence ID" value="GHB67263.1"/>
    <property type="molecule type" value="Genomic_DNA"/>
</dbReference>